<dbReference type="Proteomes" id="UP000054691">
    <property type="component" value="Unassembled WGS sequence"/>
</dbReference>
<keyword evidence="1" id="KW-0472">Membrane</keyword>
<name>A0A378JAK1_9GAMM</name>
<reference evidence="2 4" key="1">
    <citation type="submission" date="2015-11" db="EMBL/GenBank/DDBJ databases">
        <title>Genomic analysis of 38 Legionella species identifies large and diverse effector repertoires.</title>
        <authorList>
            <person name="Burstein D."/>
            <person name="Amaro F."/>
            <person name="Zusman T."/>
            <person name="Lifshitz Z."/>
            <person name="Cohen O."/>
            <person name="Gilbert J.A."/>
            <person name="Pupko T."/>
            <person name="Shuman H.A."/>
            <person name="Segal G."/>
        </authorList>
    </citation>
    <scope>NUCLEOTIDE SEQUENCE [LARGE SCALE GENOMIC DNA]</scope>
    <source>
        <strain evidence="2 4">Lyon 8420412</strain>
    </source>
</reference>
<feature type="transmembrane region" description="Helical" evidence="1">
    <location>
        <begin position="105"/>
        <end position="125"/>
    </location>
</feature>
<evidence type="ECO:0000313" key="3">
    <source>
        <dbReference type="EMBL" id="STX41610.1"/>
    </source>
</evidence>
<dbReference type="EMBL" id="LNYE01000006">
    <property type="protein sequence ID" value="KTD14650.1"/>
    <property type="molecule type" value="Genomic_DNA"/>
</dbReference>
<feature type="transmembrane region" description="Helical" evidence="1">
    <location>
        <begin position="75"/>
        <end position="99"/>
    </location>
</feature>
<dbReference type="OrthoDB" id="5640562at2"/>
<dbReference type="NCBIfam" id="NF038219">
    <property type="entry name" value="IcmV_IVB"/>
    <property type="match status" value="1"/>
</dbReference>
<dbReference type="STRING" id="45066.Lgra_0681"/>
<gene>
    <name evidence="3" type="primary">icmV</name>
    <name evidence="2" type="ORF">Lgra_0681</name>
    <name evidence="3" type="ORF">NCTC12388_00325</name>
</gene>
<dbReference type="AlphaFoldDB" id="A0A378JAK1"/>
<dbReference type="EMBL" id="UGOB01000001">
    <property type="protein sequence ID" value="STX41610.1"/>
    <property type="molecule type" value="Genomic_DNA"/>
</dbReference>
<keyword evidence="1" id="KW-0812">Transmembrane</keyword>
<keyword evidence="4" id="KW-1185">Reference proteome</keyword>
<accession>A0A378JAK1</accession>
<evidence type="ECO:0000313" key="5">
    <source>
        <dbReference type="Proteomes" id="UP000254476"/>
    </source>
</evidence>
<evidence type="ECO:0000313" key="4">
    <source>
        <dbReference type="Proteomes" id="UP000054691"/>
    </source>
</evidence>
<proteinExistence type="predicted"/>
<reference evidence="3 5" key="2">
    <citation type="submission" date="2018-06" db="EMBL/GenBank/DDBJ databases">
        <authorList>
            <consortium name="Pathogen Informatics"/>
            <person name="Doyle S."/>
        </authorList>
    </citation>
    <scope>NUCLEOTIDE SEQUENCE [LARGE SCALE GENOMIC DNA]</scope>
    <source>
        <strain evidence="3 5">NCTC12388</strain>
    </source>
</reference>
<dbReference type="RefSeq" id="WP_058497884.1">
    <property type="nucleotide sequence ID" value="NZ_CAAAHW010000008.1"/>
</dbReference>
<dbReference type="Proteomes" id="UP000254476">
    <property type="component" value="Unassembled WGS sequence"/>
</dbReference>
<sequence>MKKHHHSRIVTLFSRIFKIRSWFDWERMKAITVSLGNGIKHLFVPHQNIETEESFTDATKKFGLSDERLLAQQKALFRLSMLMMLAAVLILCYAGYQLYLGSLKAFFVSLVVMSIALVLAFRYHFWYFQIKQRKLGCTFSEWYRQGLLGEKK</sequence>
<evidence type="ECO:0000313" key="2">
    <source>
        <dbReference type="EMBL" id="KTD14650.1"/>
    </source>
</evidence>
<protein>
    <submittedName>
        <fullName evidence="3">Intracellular multiplication protein IcmV</fullName>
    </submittedName>
</protein>
<evidence type="ECO:0000256" key="1">
    <source>
        <dbReference type="SAM" id="Phobius"/>
    </source>
</evidence>
<keyword evidence="1" id="KW-1133">Transmembrane helix</keyword>
<organism evidence="3 5">
    <name type="scientific">Legionella gratiana</name>
    <dbReference type="NCBI Taxonomy" id="45066"/>
    <lineage>
        <taxon>Bacteria</taxon>
        <taxon>Pseudomonadati</taxon>
        <taxon>Pseudomonadota</taxon>
        <taxon>Gammaproteobacteria</taxon>
        <taxon>Legionellales</taxon>
        <taxon>Legionellaceae</taxon>
        <taxon>Legionella</taxon>
    </lineage>
</organism>